<sequence>MRIGVRNCSSCDIMNLGGVIVSSFVFGYYLLFLFYDLFFCSLQENKNSQK</sequence>
<dbReference type="Proteomes" id="UP000016927">
    <property type="component" value="Unassembled WGS sequence"/>
</dbReference>
<evidence type="ECO:0000313" key="2">
    <source>
        <dbReference type="EMBL" id="EOB12725.1"/>
    </source>
</evidence>
<keyword evidence="1" id="KW-0472">Membrane</keyword>
<evidence type="ECO:0000256" key="1">
    <source>
        <dbReference type="SAM" id="Phobius"/>
    </source>
</evidence>
<evidence type="ECO:0000313" key="3">
    <source>
        <dbReference type="Proteomes" id="UP000016927"/>
    </source>
</evidence>
<keyword evidence="1" id="KW-1133">Transmembrane helix</keyword>
<proteinExistence type="predicted"/>
<gene>
    <name evidence="2" type="ORF">NBO_375g0003</name>
</gene>
<organism evidence="2 3">
    <name type="scientific">Nosema bombycis (strain CQ1 / CVCC 102059)</name>
    <name type="common">Microsporidian parasite</name>
    <name type="synonym">Pebrine of silkworm</name>
    <dbReference type="NCBI Taxonomy" id="578461"/>
    <lineage>
        <taxon>Eukaryota</taxon>
        <taxon>Fungi</taxon>
        <taxon>Fungi incertae sedis</taxon>
        <taxon>Microsporidia</taxon>
        <taxon>Nosematidae</taxon>
        <taxon>Nosema</taxon>
    </lineage>
</organism>
<dbReference type="VEuPathDB" id="MicrosporidiaDB:NBO_375g0003"/>
<name>R0MF13_NOSB1</name>
<reference evidence="2 3" key="1">
    <citation type="journal article" date="2013" name="BMC Genomics">
        <title>Comparative genomics of parasitic silkworm microsporidia reveal an association between genome expansion and host adaptation.</title>
        <authorList>
            <person name="Pan G."/>
            <person name="Xu J."/>
            <person name="Li T."/>
            <person name="Xia Q."/>
            <person name="Liu S.L."/>
            <person name="Zhang G."/>
            <person name="Li S."/>
            <person name="Li C."/>
            <person name="Liu H."/>
            <person name="Yang L."/>
            <person name="Liu T."/>
            <person name="Zhang X."/>
            <person name="Wu Z."/>
            <person name="Fan W."/>
            <person name="Dang X."/>
            <person name="Xiang H."/>
            <person name="Tao M."/>
            <person name="Li Y."/>
            <person name="Hu J."/>
            <person name="Li Z."/>
            <person name="Lin L."/>
            <person name="Luo J."/>
            <person name="Geng L."/>
            <person name="Wang L."/>
            <person name="Long M."/>
            <person name="Wan Y."/>
            <person name="He N."/>
            <person name="Zhang Z."/>
            <person name="Lu C."/>
            <person name="Keeling P.J."/>
            <person name="Wang J."/>
            <person name="Xiang Z."/>
            <person name="Zhou Z."/>
        </authorList>
    </citation>
    <scope>NUCLEOTIDE SEQUENCE [LARGE SCALE GENOMIC DNA]</scope>
    <source>
        <strain evidence="3">CQ1 / CVCC 102059</strain>
    </source>
</reference>
<dbReference type="HOGENOM" id="CLU_3125495_0_0_1"/>
<dbReference type="AlphaFoldDB" id="R0MF13"/>
<feature type="transmembrane region" description="Helical" evidence="1">
    <location>
        <begin position="12"/>
        <end position="35"/>
    </location>
</feature>
<keyword evidence="3" id="KW-1185">Reference proteome</keyword>
<accession>R0MF13</accession>
<dbReference type="EMBL" id="KB909283">
    <property type="protein sequence ID" value="EOB12725.1"/>
    <property type="molecule type" value="Genomic_DNA"/>
</dbReference>
<protein>
    <submittedName>
        <fullName evidence="2">Uncharacterized protein</fullName>
    </submittedName>
</protein>
<keyword evidence="1" id="KW-0812">Transmembrane</keyword>